<dbReference type="EMBL" id="QLAG01000003">
    <property type="protein sequence ID" value="TLX64860.1"/>
    <property type="molecule type" value="Genomic_DNA"/>
</dbReference>
<comment type="caution">
    <text evidence="2">The sequence shown here is derived from an EMBL/GenBank/DDBJ whole genome shotgun (WGS) entry which is preliminary data.</text>
</comment>
<feature type="transmembrane region" description="Helical" evidence="1">
    <location>
        <begin position="238"/>
        <end position="263"/>
    </location>
</feature>
<proteinExistence type="predicted"/>
<evidence type="ECO:0000256" key="1">
    <source>
        <dbReference type="SAM" id="Phobius"/>
    </source>
</evidence>
<dbReference type="RefSeq" id="WP_138410895.1">
    <property type="nucleotide sequence ID" value="NZ_QLAG01000003.1"/>
</dbReference>
<gene>
    <name evidence="2" type="ORF">DN820_03175</name>
</gene>
<keyword evidence="3" id="KW-1185">Reference proteome</keyword>
<accession>A0A5R9QIE5</accession>
<keyword evidence="1" id="KW-1133">Transmembrane helix</keyword>
<feature type="transmembrane region" description="Helical" evidence="1">
    <location>
        <begin position="119"/>
        <end position="140"/>
    </location>
</feature>
<dbReference type="Proteomes" id="UP000306753">
    <property type="component" value="Unassembled WGS sequence"/>
</dbReference>
<feature type="transmembrane region" description="Helical" evidence="1">
    <location>
        <begin position="269"/>
        <end position="286"/>
    </location>
</feature>
<keyword evidence="1" id="KW-0472">Membrane</keyword>
<protein>
    <submittedName>
        <fullName evidence="2">Uncharacterized protein</fullName>
    </submittedName>
</protein>
<feature type="transmembrane region" description="Helical" evidence="1">
    <location>
        <begin position="340"/>
        <end position="373"/>
    </location>
</feature>
<feature type="transmembrane region" description="Helical" evidence="1">
    <location>
        <begin position="48"/>
        <end position="66"/>
    </location>
</feature>
<sequence length="443" mass="47320">MIALLPLALACELLALVTHIEALSVASAGVLGLFFLYHWRSLMPYPRRLGLVTLAVLGGWLLLGEPDWQKAQRMMSSAAYYAAFIGALGLMHCLVKRLPQLGELHRLLLSGPRALLYPGYLLSTFAISSILSFGMLNLICGSLDTHLARRAGDEPQHEGRRGVMVTALRGFALVPLLAPTSVAVAILTRELPGLSWSVLLPFGLLAALVLLLVGWPVENRRLQSLRRERGESREPEAPVRLTGLLFGSLIGIGLIALLAALTWLSATQAAMLLVPLAVIGLLLWRGQAAGAVYREVSDTLAGMRNETFIFAASALLGALTAELVPMHLLAGQLSVTPVVLFMIGSLGMLAIIALALLGVAPIISLSLCAALLAQLAEHGVPLMQPAVALLTGFSLAMLLSPYGPSALLLARYAQLSPWRIAFDWNGRFVLMAIGPLMLIPLLA</sequence>
<dbReference type="AlphaFoldDB" id="A0A5R9QIE5"/>
<feature type="transmembrane region" description="Helical" evidence="1">
    <location>
        <begin position="78"/>
        <end position="99"/>
    </location>
</feature>
<evidence type="ECO:0000313" key="2">
    <source>
        <dbReference type="EMBL" id="TLX64860.1"/>
    </source>
</evidence>
<feature type="transmembrane region" description="Helical" evidence="1">
    <location>
        <begin position="194"/>
        <end position="217"/>
    </location>
</feature>
<feature type="transmembrane region" description="Helical" evidence="1">
    <location>
        <begin position="170"/>
        <end position="188"/>
    </location>
</feature>
<reference evidence="2 3" key="1">
    <citation type="journal article" date="2017" name="Eur. J. Clin. Microbiol. Infect. Dis.">
        <title>Uncommonly isolated clinical Pseudomonas: identification and phylogenetic assignation.</title>
        <authorList>
            <person name="Mulet M."/>
            <person name="Gomila M."/>
            <person name="Ramirez A."/>
            <person name="Cardew S."/>
            <person name="Moore E.R."/>
            <person name="Lalucat J."/>
            <person name="Garcia-Valdes E."/>
        </authorList>
    </citation>
    <scope>NUCLEOTIDE SEQUENCE [LARGE SCALE GENOMIC DNA]</scope>
    <source>
        <strain evidence="2 3">SD129</strain>
    </source>
</reference>
<feature type="transmembrane region" description="Helical" evidence="1">
    <location>
        <begin position="385"/>
        <end position="404"/>
    </location>
</feature>
<evidence type="ECO:0000313" key="3">
    <source>
        <dbReference type="Proteomes" id="UP000306753"/>
    </source>
</evidence>
<organism evidence="2 3">
    <name type="scientific">Stutzerimonas nosocomialis</name>
    <dbReference type="NCBI Taxonomy" id="1056496"/>
    <lineage>
        <taxon>Bacteria</taxon>
        <taxon>Pseudomonadati</taxon>
        <taxon>Pseudomonadota</taxon>
        <taxon>Gammaproteobacteria</taxon>
        <taxon>Pseudomonadales</taxon>
        <taxon>Pseudomonadaceae</taxon>
        <taxon>Stutzerimonas</taxon>
    </lineage>
</organism>
<keyword evidence="1" id="KW-0812">Transmembrane</keyword>
<name>A0A5R9QIE5_9GAMM</name>
<feature type="transmembrane region" description="Helical" evidence="1">
    <location>
        <begin position="424"/>
        <end position="442"/>
    </location>
</feature>
<feature type="transmembrane region" description="Helical" evidence="1">
    <location>
        <begin position="307"/>
        <end position="328"/>
    </location>
</feature>